<keyword evidence="1" id="KW-0472">Membrane</keyword>
<dbReference type="AlphaFoldDB" id="A0A9X1PNM2"/>
<keyword evidence="3" id="KW-1185">Reference proteome</keyword>
<organism evidence="2 3">
    <name type="scientific">Dyadobacter chenwenxiniae</name>
    <dbReference type="NCBI Taxonomy" id="2906456"/>
    <lineage>
        <taxon>Bacteria</taxon>
        <taxon>Pseudomonadati</taxon>
        <taxon>Bacteroidota</taxon>
        <taxon>Cytophagia</taxon>
        <taxon>Cytophagales</taxon>
        <taxon>Spirosomataceae</taxon>
        <taxon>Dyadobacter</taxon>
    </lineage>
</organism>
<name>A0A9X1PNM2_9BACT</name>
<evidence type="ECO:0000313" key="2">
    <source>
        <dbReference type="EMBL" id="MCF0063329.1"/>
    </source>
</evidence>
<evidence type="ECO:0000313" key="3">
    <source>
        <dbReference type="Proteomes" id="UP001139000"/>
    </source>
</evidence>
<protein>
    <submittedName>
        <fullName evidence="2">Uncharacterized protein</fullName>
    </submittedName>
</protein>
<evidence type="ECO:0000256" key="1">
    <source>
        <dbReference type="SAM" id="Phobius"/>
    </source>
</evidence>
<accession>A0A9X1PNM2</accession>
<feature type="transmembrane region" description="Helical" evidence="1">
    <location>
        <begin position="53"/>
        <end position="73"/>
    </location>
</feature>
<dbReference type="Proteomes" id="UP001139000">
    <property type="component" value="Unassembled WGS sequence"/>
</dbReference>
<keyword evidence="1" id="KW-0812">Transmembrane</keyword>
<keyword evidence="1" id="KW-1133">Transmembrane helix</keyword>
<gene>
    <name evidence="2" type="ORF">LXM26_17600</name>
</gene>
<proteinExistence type="predicted"/>
<sequence length="80" mass="9119">MSSNLEEKRRELFELHKAKLGADAPLMRKPVEKVVVEKKVEQPKAPISKRDKIKYAVFAFAGIIVVIELLFLAKEAGWLK</sequence>
<reference evidence="2" key="1">
    <citation type="submission" date="2021-12" db="EMBL/GenBank/DDBJ databases">
        <title>Novel species in genus Dyadobacter.</title>
        <authorList>
            <person name="Ma C."/>
        </authorList>
    </citation>
    <scope>NUCLEOTIDE SEQUENCE</scope>
    <source>
        <strain evidence="2">LJ419</strain>
    </source>
</reference>
<dbReference type="EMBL" id="JAJTTC010000004">
    <property type="protein sequence ID" value="MCF0063329.1"/>
    <property type="molecule type" value="Genomic_DNA"/>
</dbReference>
<comment type="caution">
    <text evidence="2">The sequence shown here is derived from an EMBL/GenBank/DDBJ whole genome shotgun (WGS) entry which is preliminary data.</text>
</comment>
<dbReference type="RefSeq" id="WP_234607294.1">
    <property type="nucleotide sequence ID" value="NZ_CP094997.1"/>
</dbReference>